<reference evidence="6" key="2">
    <citation type="journal article" date="2014" name="ISME J.">
        <title>Microbial stratification in low pH oxic and suboxic macroscopic growths along an acid mine drainage.</title>
        <authorList>
            <person name="Mendez-Garcia C."/>
            <person name="Mesa V."/>
            <person name="Sprenger R.R."/>
            <person name="Richter M."/>
            <person name="Diez M.S."/>
            <person name="Solano J."/>
            <person name="Bargiela R."/>
            <person name="Golyshina O.V."/>
            <person name="Manteca A."/>
            <person name="Ramos J.L."/>
            <person name="Gallego J.R."/>
            <person name="Llorente I."/>
            <person name="Martins Dos Santos V.A."/>
            <person name="Jensen O.N."/>
            <person name="Pelaez A.I."/>
            <person name="Sanchez J."/>
            <person name="Ferrer M."/>
        </authorList>
    </citation>
    <scope>NUCLEOTIDE SEQUENCE</scope>
</reference>
<dbReference type="SMART" id="SM00344">
    <property type="entry name" value="HTH_ASNC"/>
    <property type="match status" value="1"/>
</dbReference>
<organism evidence="6">
    <name type="scientific">mine drainage metagenome</name>
    <dbReference type="NCBI Taxonomy" id="410659"/>
    <lineage>
        <taxon>unclassified sequences</taxon>
        <taxon>metagenomes</taxon>
        <taxon>ecological metagenomes</taxon>
    </lineage>
</organism>
<evidence type="ECO:0000256" key="4">
    <source>
        <dbReference type="SAM" id="MobiDB-lite"/>
    </source>
</evidence>
<keyword evidence="3" id="KW-0804">Transcription</keyword>
<feature type="region of interest" description="Disordered" evidence="4">
    <location>
        <begin position="14"/>
        <end position="62"/>
    </location>
</feature>
<dbReference type="Pfam" id="PF13404">
    <property type="entry name" value="HTH_AsnC-type"/>
    <property type="match status" value="1"/>
</dbReference>
<feature type="region of interest" description="Disordered" evidence="4">
    <location>
        <begin position="197"/>
        <end position="243"/>
    </location>
</feature>
<feature type="domain" description="HTH asnC-type" evidence="5">
    <location>
        <begin position="73"/>
        <end position="135"/>
    </location>
</feature>
<dbReference type="SUPFAM" id="SSF46785">
    <property type="entry name" value="Winged helix' DNA-binding domain"/>
    <property type="match status" value="1"/>
</dbReference>
<dbReference type="InterPro" id="IPR011008">
    <property type="entry name" value="Dimeric_a/b-barrel"/>
</dbReference>
<keyword evidence="1" id="KW-0805">Transcription regulation</keyword>
<feature type="compositionally biased region" description="Gly residues" evidence="4">
    <location>
        <begin position="24"/>
        <end position="39"/>
    </location>
</feature>
<evidence type="ECO:0000313" key="6">
    <source>
        <dbReference type="EMBL" id="EQD73990.1"/>
    </source>
</evidence>
<evidence type="ECO:0000256" key="2">
    <source>
        <dbReference type="ARBA" id="ARBA00023125"/>
    </source>
</evidence>
<dbReference type="PANTHER" id="PTHR30154:SF50">
    <property type="entry name" value="TRANSCRIPTIONAL REGULATOR, ASNC FAMILY"/>
    <property type="match status" value="1"/>
</dbReference>
<protein>
    <submittedName>
        <fullName evidence="6">AsnC family transcriptional regulator</fullName>
    </submittedName>
</protein>
<evidence type="ECO:0000256" key="1">
    <source>
        <dbReference type="ARBA" id="ARBA00023015"/>
    </source>
</evidence>
<reference evidence="6" key="1">
    <citation type="submission" date="2013-08" db="EMBL/GenBank/DDBJ databases">
        <authorList>
            <person name="Mendez C."/>
            <person name="Richter M."/>
            <person name="Ferrer M."/>
            <person name="Sanchez J."/>
        </authorList>
    </citation>
    <scope>NUCLEOTIDE SEQUENCE</scope>
</reference>
<dbReference type="InterPro" id="IPR036388">
    <property type="entry name" value="WH-like_DNA-bd_sf"/>
</dbReference>
<dbReference type="EMBL" id="AUZY01001762">
    <property type="protein sequence ID" value="EQD73990.1"/>
    <property type="molecule type" value="Genomic_DNA"/>
</dbReference>
<dbReference type="GO" id="GO:0043200">
    <property type="term" value="P:response to amino acid"/>
    <property type="evidence" value="ECO:0007669"/>
    <property type="project" value="TreeGrafter"/>
</dbReference>
<gene>
    <name evidence="6" type="ORF">B1B_02928</name>
</gene>
<dbReference type="Gene3D" id="3.30.70.920">
    <property type="match status" value="1"/>
</dbReference>
<dbReference type="PROSITE" id="PS50956">
    <property type="entry name" value="HTH_ASNC_2"/>
    <property type="match status" value="1"/>
</dbReference>
<dbReference type="GO" id="GO:0043565">
    <property type="term" value="F:sequence-specific DNA binding"/>
    <property type="evidence" value="ECO:0007669"/>
    <property type="project" value="InterPro"/>
</dbReference>
<dbReference type="InterPro" id="IPR019888">
    <property type="entry name" value="Tscrpt_reg_AsnC-like"/>
</dbReference>
<dbReference type="PANTHER" id="PTHR30154">
    <property type="entry name" value="LEUCINE-RESPONSIVE REGULATORY PROTEIN"/>
    <property type="match status" value="1"/>
</dbReference>
<dbReference type="SUPFAM" id="SSF54909">
    <property type="entry name" value="Dimeric alpha+beta barrel"/>
    <property type="match status" value="1"/>
</dbReference>
<dbReference type="AlphaFoldDB" id="T1CVI8"/>
<evidence type="ECO:0000259" key="5">
    <source>
        <dbReference type="PROSITE" id="PS50956"/>
    </source>
</evidence>
<dbReference type="GO" id="GO:0005829">
    <property type="term" value="C:cytosol"/>
    <property type="evidence" value="ECO:0007669"/>
    <property type="project" value="TreeGrafter"/>
</dbReference>
<comment type="caution">
    <text evidence="6">The sequence shown here is derived from an EMBL/GenBank/DDBJ whole genome shotgun (WGS) entry which is preliminary data.</text>
</comment>
<dbReference type="InterPro" id="IPR019887">
    <property type="entry name" value="Tscrpt_reg_AsnC/Lrp_C"/>
</dbReference>
<sequence>MEIVVDVEITRVPLDASPRRSGSTGDGGVAGSGRTGGSGRTAVDDPTAPPARRGGSWIGPEAGLSPLRLPPIVDRYDQEILRWLRQDSRITNSRLGAAIGLTEGAVRYRISRLLRDGTIRKFTVRTAPLGSEGLVLVRLAPGTAAEVLGRLAAIGSDLFETTGEFDAAVVIERESIEEFNRALDELRSIPGVQGTATLVRLSETPRTPTDRRAASARPRSRPKGGSPTNGRTARPPGRTPRRA</sequence>
<name>T1CVI8_9ZZZZ</name>
<accession>T1CVI8</accession>
<dbReference type="PRINTS" id="PR00033">
    <property type="entry name" value="HTHASNC"/>
</dbReference>
<dbReference type="InterPro" id="IPR036390">
    <property type="entry name" value="WH_DNA-bd_sf"/>
</dbReference>
<dbReference type="InterPro" id="IPR000485">
    <property type="entry name" value="AsnC-type_HTH_dom"/>
</dbReference>
<keyword evidence="2" id="KW-0238">DNA-binding</keyword>
<evidence type="ECO:0000256" key="3">
    <source>
        <dbReference type="ARBA" id="ARBA00023163"/>
    </source>
</evidence>
<dbReference type="Gene3D" id="1.10.10.10">
    <property type="entry name" value="Winged helix-like DNA-binding domain superfamily/Winged helix DNA-binding domain"/>
    <property type="match status" value="1"/>
</dbReference>
<proteinExistence type="predicted"/>
<dbReference type="Pfam" id="PF01037">
    <property type="entry name" value="AsnC_trans_reg"/>
    <property type="match status" value="1"/>
</dbReference>